<name>A0ABD4LE57_BACCE</name>
<dbReference type="RefSeq" id="WP_001214874.1">
    <property type="nucleotide sequence ID" value="NZ_AP022934.1"/>
</dbReference>
<sequence>MRGPSWKKIQNAAKVTGDTVPPQETTVKVPLQSFIQMEFKKRNTANLNVKLKSHFVPNFKKR</sequence>
<feature type="region of interest" description="Disordered" evidence="1">
    <location>
        <begin position="1"/>
        <end position="21"/>
    </location>
</feature>
<dbReference type="Proteomes" id="UP000613452">
    <property type="component" value="Unassembled WGS sequence"/>
</dbReference>
<evidence type="ECO:0000313" key="2">
    <source>
        <dbReference type="EMBL" id="MBK1608740.1"/>
    </source>
</evidence>
<protein>
    <submittedName>
        <fullName evidence="2">Uncharacterized protein</fullName>
    </submittedName>
</protein>
<evidence type="ECO:0000256" key="1">
    <source>
        <dbReference type="SAM" id="MobiDB-lite"/>
    </source>
</evidence>
<organism evidence="2 3">
    <name type="scientific">Bacillus cereus</name>
    <dbReference type="NCBI Taxonomy" id="1396"/>
    <lineage>
        <taxon>Bacteria</taxon>
        <taxon>Bacillati</taxon>
        <taxon>Bacillota</taxon>
        <taxon>Bacilli</taxon>
        <taxon>Bacillales</taxon>
        <taxon>Bacillaceae</taxon>
        <taxon>Bacillus</taxon>
        <taxon>Bacillus cereus group</taxon>
    </lineage>
</organism>
<dbReference type="EMBL" id="JAEFBZ010000001">
    <property type="protein sequence ID" value="MBK1608740.1"/>
    <property type="molecule type" value="Genomic_DNA"/>
</dbReference>
<accession>A0ABD4LE57</accession>
<proteinExistence type="predicted"/>
<gene>
    <name evidence="2" type="ORF">JCR31_12550</name>
</gene>
<reference evidence="2 3" key="1">
    <citation type="submission" date="2020-12" db="EMBL/GenBank/DDBJ databases">
        <title>Genome assembly for a thermostable protease producing Bacillus cereus MAKP1 strain isolated from chicken gut.</title>
        <authorList>
            <person name="Malaviya A."/>
        </authorList>
    </citation>
    <scope>NUCLEOTIDE SEQUENCE [LARGE SCALE GENOMIC DNA]</scope>
    <source>
        <strain evidence="2 3">MAKP1</strain>
    </source>
</reference>
<comment type="caution">
    <text evidence="2">The sequence shown here is derived from an EMBL/GenBank/DDBJ whole genome shotgun (WGS) entry which is preliminary data.</text>
</comment>
<dbReference type="AlphaFoldDB" id="A0ABD4LE57"/>
<evidence type="ECO:0000313" key="3">
    <source>
        <dbReference type="Proteomes" id="UP000613452"/>
    </source>
</evidence>